<name>A0ABS6S211_9BACT</name>
<dbReference type="PIRSF" id="PIRSF009160">
    <property type="entry name" value="UCP009160"/>
    <property type="match status" value="1"/>
</dbReference>
<evidence type="ECO:0000313" key="3">
    <source>
        <dbReference type="Proteomes" id="UP001196980"/>
    </source>
</evidence>
<dbReference type="PANTHER" id="PTHR41282">
    <property type="entry name" value="CONSERVED TRANSMEMBRANE PROTEIN-RELATED"/>
    <property type="match status" value="1"/>
</dbReference>
<organism evidence="2 3">
    <name type="scientific">Candidatus Magnetobacterium casense</name>
    <dbReference type="NCBI Taxonomy" id="1455061"/>
    <lineage>
        <taxon>Bacteria</taxon>
        <taxon>Pseudomonadati</taxon>
        <taxon>Nitrospirota</taxon>
        <taxon>Thermodesulfovibrionia</taxon>
        <taxon>Thermodesulfovibrionales</taxon>
        <taxon>Candidatus Magnetobacteriaceae</taxon>
        <taxon>Candidatus Magnetobacterium</taxon>
    </lineage>
</organism>
<feature type="transmembrane region" description="Helical" evidence="1">
    <location>
        <begin position="176"/>
        <end position="199"/>
    </location>
</feature>
<feature type="transmembrane region" description="Helical" evidence="1">
    <location>
        <begin position="31"/>
        <end position="50"/>
    </location>
</feature>
<feature type="transmembrane region" description="Helical" evidence="1">
    <location>
        <begin position="219"/>
        <end position="241"/>
    </location>
</feature>
<keyword evidence="3" id="KW-1185">Reference proteome</keyword>
<dbReference type="Pfam" id="PF12811">
    <property type="entry name" value="BaxI_1"/>
    <property type="match status" value="1"/>
</dbReference>
<keyword evidence="1" id="KW-1133">Transmembrane helix</keyword>
<evidence type="ECO:0000313" key="2">
    <source>
        <dbReference type="EMBL" id="MBV6342846.1"/>
    </source>
</evidence>
<dbReference type="PANTHER" id="PTHR41282:SF1">
    <property type="entry name" value="CONSERVED TRANSMEMBRANE PROTEIN-RELATED"/>
    <property type="match status" value="1"/>
</dbReference>
<keyword evidence="1" id="KW-0812">Transmembrane</keyword>
<proteinExistence type="predicted"/>
<feature type="transmembrane region" description="Helical" evidence="1">
    <location>
        <begin position="149"/>
        <end position="169"/>
    </location>
</feature>
<reference evidence="2 3" key="1">
    <citation type="journal article" date="2020" name="J Geophys Res Biogeosci">
        <title>Magnetotaxis as an Adaptation to Enable Bacterial Shuttling of Microbial Sulfur and Sulfur Cycling Across Aquatic Oxic#Anoxic Interfaces.</title>
        <authorList>
            <person name="Li J."/>
            <person name="Liu P."/>
            <person name="Wang J."/>
            <person name="Roberts A.P."/>
            <person name="Pan Y."/>
        </authorList>
    </citation>
    <scope>NUCLEOTIDE SEQUENCE [LARGE SCALE GENOMIC DNA]</scope>
    <source>
        <strain evidence="2 3">MYR-1_YQ</strain>
    </source>
</reference>
<dbReference type="EMBL" id="JABXWD010000360">
    <property type="protein sequence ID" value="MBV6342846.1"/>
    <property type="molecule type" value="Genomic_DNA"/>
</dbReference>
<feature type="transmembrane region" description="Helical" evidence="1">
    <location>
        <begin position="115"/>
        <end position="134"/>
    </location>
</feature>
<dbReference type="InterPro" id="IPR010539">
    <property type="entry name" value="BaxI_1-like"/>
</dbReference>
<sequence>MTTSNPALGKLELRAKAMASPYDETMTIQGTINKTGILLLLIMLTATWCWRLSHSVGQGAVMPWLAIGTIGGLIVAVVTMFKANWAGVTAPLYALLEGLVLGGLSAIFEARYTGIAFQAVFLTFGTLGVMLFAFKTGMIRVTDKLRTGIVAATGAIFLVYMVSFVLGLFGVHIPQIFGSGIIGIAFSVVVVIIAALNLVLDFDMIQGAVYNRQPKYMEWYGAFALMVTLIWLYIEIIRLLAKLKNER</sequence>
<protein>
    <submittedName>
        <fullName evidence="2">Bax inhibitor-1/YccA family protein</fullName>
    </submittedName>
</protein>
<comment type="caution">
    <text evidence="2">The sequence shown here is derived from an EMBL/GenBank/DDBJ whole genome shotgun (WGS) entry which is preliminary data.</text>
</comment>
<dbReference type="RefSeq" id="WP_218253459.1">
    <property type="nucleotide sequence ID" value="NZ_JABXWD010000360.1"/>
</dbReference>
<gene>
    <name evidence="2" type="ORF">HWQ67_14765</name>
</gene>
<dbReference type="Proteomes" id="UP001196980">
    <property type="component" value="Unassembled WGS sequence"/>
</dbReference>
<feature type="transmembrane region" description="Helical" evidence="1">
    <location>
        <begin position="62"/>
        <end position="81"/>
    </location>
</feature>
<keyword evidence="1" id="KW-0472">Membrane</keyword>
<feature type="transmembrane region" description="Helical" evidence="1">
    <location>
        <begin position="87"/>
        <end position="108"/>
    </location>
</feature>
<accession>A0ABS6S211</accession>
<evidence type="ECO:0000256" key="1">
    <source>
        <dbReference type="SAM" id="Phobius"/>
    </source>
</evidence>